<comment type="caution">
    <text evidence="2">The sequence shown here is derived from an EMBL/GenBank/DDBJ whole genome shotgun (WGS) entry which is preliminary data.</text>
</comment>
<sequence>MNWIEAEGSPSGRTTGDKGNTLVLILAKTVAGSLDDNGETFGVDPEALDFFFKEEARAVVA</sequence>
<reference evidence="2" key="1">
    <citation type="submission" date="2019-12" db="EMBL/GenBank/DDBJ databases">
        <title>Genome sequencing and annotation of Brassica cretica.</title>
        <authorList>
            <person name="Studholme D.J."/>
            <person name="Sarris P.F."/>
        </authorList>
    </citation>
    <scope>NUCLEOTIDE SEQUENCE</scope>
    <source>
        <strain evidence="1">PFS-001/15</strain>
        <strain evidence="2">PFS-102/07</strain>
        <tissue evidence="2">Leaf</tissue>
    </source>
</reference>
<accession>A0A8S9IUR3</accession>
<dbReference type="AlphaFoldDB" id="A0A8S9IUR3"/>
<name>A0A8S9IUR3_BRACR</name>
<gene>
    <name evidence="1" type="ORF">F2Q68_00021174</name>
    <name evidence="2" type="ORF">F2Q70_00004252</name>
</gene>
<organism evidence="2">
    <name type="scientific">Brassica cretica</name>
    <name type="common">Mustard</name>
    <dbReference type="NCBI Taxonomy" id="69181"/>
    <lineage>
        <taxon>Eukaryota</taxon>
        <taxon>Viridiplantae</taxon>
        <taxon>Streptophyta</taxon>
        <taxon>Embryophyta</taxon>
        <taxon>Tracheophyta</taxon>
        <taxon>Spermatophyta</taxon>
        <taxon>Magnoliopsida</taxon>
        <taxon>eudicotyledons</taxon>
        <taxon>Gunneridae</taxon>
        <taxon>Pentapetalae</taxon>
        <taxon>rosids</taxon>
        <taxon>malvids</taxon>
        <taxon>Brassicales</taxon>
        <taxon>Brassicaceae</taxon>
        <taxon>Brassiceae</taxon>
        <taxon>Brassica</taxon>
    </lineage>
</organism>
<evidence type="ECO:0000313" key="2">
    <source>
        <dbReference type="EMBL" id="KAF2573711.1"/>
    </source>
</evidence>
<proteinExistence type="predicted"/>
<dbReference type="EMBL" id="QGKY02001015">
    <property type="protein sequence ID" value="KAF2573711.1"/>
    <property type="molecule type" value="Genomic_DNA"/>
</dbReference>
<evidence type="ECO:0000313" key="1">
    <source>
        <dbReference type="EMBL" id="KAF2535439.1"/>
    </source>
</evidence>
<dbReference type="EMBL" id="QGKW02002228">
    <property type="protein sequence ID" value="KAF2535439.1"/>
    <property type="molecule type" value="Genomic_DNA"/>
</dbReference>
<protein>
    <submittedName>
        <fullName evidence="2">Uncharacterized protein</fullName>
    </submittedName>
</protein>
<dbReference type="Proteomes" id="UP000712281">
    <property type="component" value="Unassembled WGS sequence"/>
</dbReference>